<organism evidence="5 6">
    <name type="scientific">Aquirufa antheringensis</name>
    <dbReference type="NCBI Taxonomy" id="2516559"/>
    <lineage>
        <taxon>Bacteria</taxon>
        <taxon>Pseudomonadati</taxon>
        <taxon>Bacteroidota</taxon>
        <taxon>Cytophagia</taxon>
        <taxon>Cytophagales</taxon>
        <taxon>Flectobacillaceae</taxon>
        <taxon>Aquirufa</taxon>
    </lineage>
</organism>
<gene>
    <name evidence="5" type="ORF">EWU20_04965</name>
</gene>
<evidence type="ECO:0000259" key="4">
    <source>
        <dbReference type="PROSITE" id="PS01124"/>
    </source>
</evidence>
<dbReference type="Pfam" id="PF12833">
    <property type="entry name" value="HTH_18"/>
    <property type="match status" value="1"/>
</dbReference>
<proteinExistence type="predicted"/>
<keyword evidence="2" id="KW-0238">DNA-binding</keyword>
<dbReference type="PROSITE" id="PS01124">
    <property type="entry name" value="HTH_ARAC_FAMILY_2"/>
    <property type="match status" value="1"/>
</dbReference>
<evidence type="ECO:0000256" key="3">
    <source>
        <dbReference type="ARBA" id="ARBA00023163"/>
    </source>
</evidence>
<dbReference type="PRINTS" id="PR00032">
    <property type="entry name" value="HTHARAC"/>
</dbReference>
<sequence>MKLNLEQILPDSDSSFRFLLTPKLNEVFYWHFHPEIELVYVEADKGIRHIGEHISTYEGCDLALIGSYIPHLNFDYGVKATVETVVIQFPETYFESGLVRIPELKKVVDLMERAKTGLAFTGETKRIAGVRLKKLAHLDRFHQFMELMSIFQFLAESDEYVDLEVRPISSQTILKQQERMHRIHQFVEANFQKPIDTQQIANEVNLSLPAFCRYFKKTTKLTYTDFVNQYRVQYAKKLLIQDKNVTETCFESGFESLSYFNRIFKKWTGEAPSSFRKQRLK</sequence>
<evidence type="ECO:0000313" key="5">
    <source>
        <dbReference type="EMBL" id="TBH74497.1"/>
    </source>
</evidence>
<dbReference type="PROSITE" id="PS00041">
    <property type="entry name" value="HTH_ARAC_FAMILY_1"/>
    <property type="match status" value="1"/>
</dbReference>
<dbReference type="SUPFAM" id="SSF46689">
    <property type="entry name" value="Homeodomain-like"/>
    <property type="match status" value="2"/>
</dbReference>
<keyword evidence="1" id="KW-0805">Transcription regulation</keyword>
<dbReference type="InterPro" id="IPR018060">
    <property type="entry name" value="HTH_AraC"/>
</dbReference>
<accession>A0A4Q9BEQ8</accession>
<evidence type="ECO:0000256" key="1">
    <source>
        <dbReference type="ARBA" id="ARBA00023015"/>
    </source>
</evidence>
<name>A0A4Q9BEQ8_9BACT</name>
<dbReference type="RefSeq" id="WP_130922949.1">
    <property type="nucleotide sequence ID" value="NZ_JAANOL010000002.1"/>
</dbReference>
<dbReference type="InterPro" id="IPR018062">
    <property type="entry name" value="HTH_AraC-typ_CS"/>
</dbReference>
<dbReference type="PANTHER" id="PTHR43280">
    <property type="entry name" value="ARAC-FAMILY TRANSCRIPTIONAL REGULATOR"/>
    <property type="match status" value="1"/>
</dbReference>
<protein>
    <submittedName>
        <fullName evidence="5">AraC family transcriptional regulator</fullName>
    </submittedName>
</protein>
<dbReference type="Proteomes" id="UP000293583">
    <property type="component" value="Unassembled WGS sequence"/>
</dbReference>
<reference evidence="5 6" key="1">
    <citation type="submission" date="2019-02" db="EMBL/GenBank/DDBJ databases">
        <title>Genome of a new Bacteroidetes strain.</title>
        <authorList>
            <person name="Pitt A."/>
        </authorList>
    </citation>
    <scope>NUCLEOTIDE SEQUENCE [LARGE SCALE GENOMIC DNA]</scope>
    <source>
        <strain evidence="5 6">103A-SOEBACH</strain>
    </source>
</reference>
<dbReference type="PANTHER" id="PTHR43280:SF2">
    <property type="entry name" value="HTH-TYPE TRANSCRIPTIONAL REGULATOR EXSA"/>
    <property type="match status" value="1"/>
</dbReference>
<dbReference type="SMART" id="SM00342">
    <property type="entry name" value="HTH_ARAC"/>
    <property type="match status" value="1"/>
</dbReference>
<evidence type="ECO:0000256" key="2">
    <source>
        <dbReference type="ARBA" id="ARBA00023125"/>
    </source>
</evidence>
<keyword evidence="6" id="KW-1185">Reference proteome</keyword>
<dbReference type="InterPro" id="IPR009057">
    <property type="entry name" value="Homeodomain-like_sf"/>
</dbReference>
<dbReference type="InterPro" id="IPR020449">
    <property type="entry name" value="Tscrpt_reg_AraC-type_HTH"/>
</dbReference>
<evidence type="ECO:0000313" key="6">
    <source>
        <dbReference type="Proteomes" id="UP000293583"/>
    </source>
</evidence>
<dbReference type="GO" id="GO:0003700">
    <property type="term" value="F:DNA-binding transcription factor activity"/>
    <property type="evidence" value="ECO:0007669"/>
    <property type="project" value="InterPro"/>
</dbReference>
<dbReference type="AlphaFoldDB" id="A0A4Q9BEQ8"/>
<dbReference type="EMBL" id="SEWY01000002">
    <property type="protein sequence ID" value="TBH74497.1"/>
    <property type="molecule type" value="Genomic_DNA"/>
</dbReference>
<feature type="domain" description="HTH araC/xylS-type" evidence="4">
    <location>
        <begin position="181"/>
        <end position="278"/>
    </location>
</feature>
<dbReference type="OrthoDB" id="792101at2"/>
<dbReference type="Gene3D" id="1.10.10.60">
    <property type="entry name" value="Homeodomain-like"/>
    <property type="match status" value="2"/>
</dbReference>
<dbReference type="GO" id="GO:0043565">
    <property type="term" value="F:sequence-specific DNA binding"/>
    <property type="evidence" value="ECO:0007669"/>
    <property type="project" value="InterPro"/>
</dbReference>
<comment type="caution">
    <text evidence="5">The sequence shown here is derived from an EMBL/GenBank/DDBJ whole genome shotgun (WGS) entry which is preliminary data.</text>
</comment>
<keyword evidence="3" id="KW-0804">Transcription</keyword>